<comment type="caution">
    <text evidence="6">The sequence shown here is derived from an EMBL/GenBank/DDBJ whole genome shotgun (WGS) entry which is preliminary data.</text>
</comment>
<proteinExistence type="predicted"/>
<keyword evidence="7" id="KW-1185">Reference proteome</keyword>
<protein>
    <submittedName>
        <fullName evidence="6">LCD1</fullName>
    </submittedName>
</protein>
<feature type="region of interest" description="Disordered" evidence="5">
    <location>
        <begin position="134"/>
        <end position="162"/>
    </location>
</feature>
<sequence length="715" mass="82145">MSSSGSDFDDDDDELLQALLQGEADVQDNQVIPTQAPVPTHTEIQVDPFNQTEQQARLFRADGEIAILRAQLQQIQQQKQDEIQQLRDSYASLKHSNDEQVSALKHAVQKLEDEKKFLNNELLAASYSHKKRKMATDLQVSGKEGDNIDGSKTQVPQDDLQEATPPPTALLVRPIQKVIKIANDSALLTDQLWNHCIPGSKRTSFKCLSKICADFDIHMERLEILKRTSFSSSIVEFLSLRKNHRLDQLLEEFTLTMLDLIKILLEHKAILSIPFLFSLVHCAISFRPAAMSVDLITKLLQKSCVLAHELSYFVNSNQDEDDLVNYHDVPYQIMVLEKFIFLCCLDVIEMLFSLSSTHDSNSIKSIWHVFPLDLFQLCLPNNPERFKNTAQINLVFNIVESLISSITEDSFGFNTDSLDKTVIDSLLKVFIIEIPLKENFMFYGLNRIIGNNTDYQKIETMVPVKHDFLNNYQVAIPSPVPFELQRIEDKHVQFELRSNHEFHLLNLRVRIGELLESLVVTKENINFLTSKEHFKSMIRIIGFEQIYIARSPRSKYIYLRIRIIAILVRLIKYLIQDVRDVTALIYPETLNELYVVLSRIAFGSDSISLDAHKMLLRIRTKGFVKEPIFNPWCEEIARDLNHITPADFNNGKVIADLESDFANGLEFPYDSETVELSREILNGFVTHEEADNLYFNVNNEDEEVASNFDEMELVE</sequence>
<evidence type="ECO:0000256" key="4">
    <source>
        <dbReference type="SAM" id="Coils"/>
    </source>
</evidence>
<dbReference type="Pfam" id="PF09798">
    <property type="entry name" value="LCD1"/>
    <property type="match status" value="1"/>
</dbReference>
<comment type="subcellular location">
    <subcellularLocation>
        <location evidence="1">Nucleus</location>
    </subcellularLocation>
</comment>
<gene>
    <name evidence="6" type="ORF">J8A68_001121</name>
</gene>
<evidence type="ECO:0000256" key="1">
    <source>
        <dbReference type="ARBA" id="ARBA00004123"/>
    </source>
</evidence>
<dbReference type="Proteomes" id="UP000694255">
    <property type="component" value="Unassembled WGS sequence"/>
</dbReference>
<name>A0A8J5UKE7_9ASCO</name>
<reference evidence="6 7" key="1">
    <citation type="journal article" date="2021" name="DNA Res.">
        <title>Genome analysis of Candida subhashii reveals its hybrid nature and dual mitochondrial genome conformations.</title>
        <authorList>
            <person name="Mixao V."/>
            <person name="Hegedusova E."/>
            <person name="Saus E."/>
            <person name="Pryszcz L.P."/>
            <person name="Cillingova A."/>
            <person name="Nosek J."/>
            <person name="Gabaldon T."/>
        </authorList>
    </citation>
    <scope>NUCLEOTIDE SEQUENCE [LARGE SCALE GENOMIC DNA]</scope>
    <source>
        <strain evidence="6 7">CBS 10753</strain>
    </source>
</reference>
<keyword evidence="4" id="KW-0175">Coiled coil</keyword>
<evidence type="ECO:0000256" key="5">
    <source>
        <dbReference type="SAM" id="MobiDB-lite"/>
    </source>
</evidence>
<organism evidence="6 7">
    <name type="scientific">[Candida] subhashii</name>
    <dbReference type="NCBI Taxonomy" id="561895"/>
    <lineage>
        <taxon>Eukaryota</taxon>
        <taxon>Fungi</taxon>
        <taxon>Dikarya</taxon>
        <taxon>Ascomycota</taxon>
        <taxon>Saccharomycotina</taxon>
        <taxon>Pichiomycetes</taxon>
        <taxon>Debaryomycetaceae</taxon>
        <taxon>Spathaspora</taxon>
    </lineage>
</organism>
<dbReference type="GO" id="GO:0000077">
    <property type="term" value="P:DNA damage checkpoint signaling"/>
    <property type="evidence" value="ECO:0007669"/>
    <property type="project" value="InterPro"/>
</dbReference>
<dbReference type="GeneID" id="73467922"/>
<evidence type="ECO:0000256" key="3">
    <source>
        <dbReference type="ARBA" id="ARBA00023242"/>
    </source>
</evidence>
<dbReference type="AlphaFoldDB" id="A0A8J5UKE7"/>
<keyword evidence="2" id="KW-0227">DNA damage</keyword>
<dbReference type="OrthoDB" id="4078000at2759"/>
<evidence type="ECO:0000313" key="6">
    <source>
        <dbReference type="EMBL" id="KAG7665433.1"/>
    </source>
</evidence>
<dbReference type="EMBL" id="JAGSYN010000050">
    <property type="protein sequence ID" value="KAG7665433.1"/>
    <property type="molecule type" value="Genomic_DNA"/>
</dbReference>
<dbReference type="GO" id="GO:0005634">
    <property type="term" value="C:nucleus"/>
    <property type="evidence" value="ECO:0007669"/>
    <property type="project" value="UniProtKB-SubCell"/>
</dbReference>
<evidence type="ECO:0000256" key="2">
    <source>
        <dbReference type="ARBA" id="ARBA00022763"/>
    </source>
</evidence>
<feature type="coiled-coil region" evidence="4">
    <location>
        <begin position="58"/>
        <end position="128"/>
    </location>
</feature>
<keyword evidence="3" id="KW-0539">Nucleus</keyword>
<dbReference type="InterPro" id="IPR018622">
    <property type="entry name" value="DNA_damage_chkpnt_Lcd1"/>
</dbReference>
<dbReference type="RefSeq" id="XP_049265665.1">
    <property type="nucleotide sequence ID" value="XM_049404741.1"/>
</dbReference>
<evidence type="ECO:0000313" key="7">
    <source>
        <dbReference type="Proteomes" id="UP000694255"/>
    </source>
</evidence>
<accession>A0A8J5UKE7</accession>